<organism evidence="1 2">
    <name type="scientific">Rangifer tarandus platyrhynchus</name>
    <name type="common">Svalbard reindeer</name>
    <dbReference type="NCBI Taxonomy" id="3082113"/>
    <lineage>
        <taxon>Eukaryota</taxon>
        <taxon>Metazoa</taxon>
        <taxon>Chordata</taxon>
        <taxon>Craniata</taxon>
        <taxon>Vertebrata</taxon>
        <taxon>Euteleostomi</taxon>
        <taxon>Mammalia</taxon>
        <taxon>Eutheria</taxon>
        <taxon>Laurasiatheria</taxon>
        <taxon>Artiodactyla</taxon>
        <taxon>Ruminantia</taxon>
        <taxon>Pecora</taxon>
        <taxon>Cervidae</taxon>
        <taxon>Odocoileinae</taxon>
        <taxon>Rangifer</taxon>
    </lineage>
</organism>
<sequence length="100" mass="10830">MCVDTSDGTERCFHPFKIGNDLNKSCPRTPSQVKPYCKTGTIIYCVGQKVCLGFSTSCYGMNFLANTIICISLSGENMSLIPGLGRSPENEMATHSNILA</sequence>
<name>A0ABN8XZ22_RANTA</name>
<reference evidence="1" key="1">
    <citation type="submission" date="2023-04" db="EMBL/GenBank/DDBJ databases">
        <authorList>
            <consortium name="ELIXIR-Norway"/>
        </authorList>
    </citation>
    <scope>NUCLEOTIDE SEQUENCE [LARGE SCALE GENOMIC DNA]</scope>
</reference>
<evidence type="ECO:0000313" key="2">
    <source>
        <dbReference type="Proteomes" id="UP001176941"/>
    </source>
</evidence>
<dbReference type="EMBL" id="OX459946">
    <property type="protein sequence ID" value="CAI9153381.1"/>
    <property type="molecule type" value="Genomic_DNA"/>
</dbReference>
<proteinExistence type="predicted"/>
<keyword evidence="2" id="KW-1185">Reference proteome</keyword>
<dbReference type="Proteomes" id="UP001176941">
    <property type="component" value="Chromosome 10"/>
</dbReference>
<accession>A0ABN8XZ22</accession>
<evidence type="ECO:0000313" key="1">
    <source>
        <dbReference type="EMBL" id="CAI9153381.1"/>
    </source>
</evidence>
<protein>
    <submittedName>
        <fullName evidence="1">Uncharacterized protein</fullName>
    </submittedName>
</protein>
<gene>
    <name evidence="1" type="ORF">MRATA1EN1_LOCUS2343</name>
</gene>